<accession>A0AAV6H4D7</accession>
<name>A0AAV6H4D7_9TELE</name>
<organism evidence="1 2">
    <name type="scientific">Alosa alosa</name>
    <name type="common">allis shad</name>
    <dbReference type="NCBI Taxonomy" id="278164"/>
    <lineage>
        <taxon>Eukaryota</taxon>
        <taxon>Metazoa</taxon>
        <taxon>Chordata</taxon>
        <taxon>Craniata</taxon>
        <taxon>Vertebrata</taxon>
        <taxon>Euteleostomi</taxon>
        <taxon>Actinopterygii</taxon>
        <taxon>Neopterygii</taxon>
        <taxon>Teleostei</taxon>
        <taxon>Clupei</taxon>
        <taxon>Clupeiformes</taxon>
        <taxon>Clupeoidei</taxon>
        <taxon>Clupeidae</taxon>
        <taxon>Alosa</taxon>
    </lineage>
</organism>
<evidence type="ECO:0000313" key="1">
    <source>
        <dbReference type="EMBL" id="KAG5282115.1"/>
    </source>
</evidence>
<dbReference type="AlphaFoldDB" id="A0AAV6H4D7"/>
<protein>
    <submittedName>
        <fullName evidence="1">Uncharacterized protein</fullName>
    </submittedName>
</protein>
<proteinExistence type="predicted"/>
<sequence length="84" mass="9524">MPHYLRQDTSSILKTCEPTGPFEDVSVGILIVYEDCSKCVVLQNQWHMSCFGGTVYRHGHFQYSKGLWTDGSQYGQPEASKIHV</sequence>
<dbReference type="EMBL" id="JADWDJ010000004">
    <property type="protein sequence ID" value="KAG5282115.1"/>
    <property type="molecule type" value="Genomic_DNA"/>
</dbReference>
<gene>
    <name evidence="1" type="ORF">AALO_G00052380</name>
</gene>
<evidence type="ECO:0000313" key="2">
    <source>
        <dbReference type="Proteomes" id="UP000823561"/>
    </source>
</evidence>
<dbReference type="Proteomes" id="UP000823561">
    <property type="component" value="Chromosome 4"/>
</dbReference>
<comment type="caution">
    <text evidence="1">The sequence shown here is derived from an EMBL/GenBank/DDBJ whole genome shotgun (WGS) entry which is preliminary data.</text>
</comment>
<keyword evidence="2" id="KW-1185">Reference proteome</keyword>
<reference evidence="1" key="1">
    <citation type="submission" date="2020-10" db="EMBL/GenBank/DDBJ databases">
        <title>Chromosome-scale genome assembly of the Allis shad, Alosa alosa.</title>
        <authorList>
            <person name="Margot Z."/>
            <person name="Christophe K."/>
            <person name="Cabau C."/>
            <person name="Louis A."/>
            <person name="Berthelot C."/>
            <person name="Parey E."/>
            <person name="Roest Crollius H."/>
            <person name="Montfort J."/>
            <person name="Robinson-Rechavi M."/>
            <person name="Bucao C."/>
            <person name="Bouchez O."/>
            <person name="Gislard M."/>
            <person name="Lluch J."/>
            <person name="Milhes M."/>
            <person name="Lampietro C."/>
            <person name="Lopez Roques C."/>
            <person name="Donnadieu C."/>
            <person name="Braasch I."/>
            <person name="Desvignes T."/>
            <person name="Postlethwait J."/>
            <person name="Bobe J."/>
            <person name="Guiguen Y."/>
        </authorList>
    </citation>
    <scope>NUCLEOTIDE SEQUENCE</scope>
    <source>
        <strain evidence="1">M-15738</strain>
        <tissue evidence="1">Blood</tissue>
    </source>
</reference>